<keyword evidence="4 9" id="KW-0808">Transferase</keyword>
<feature type="domain" description="PAS" evidence="7">
    <location>
        <begin position="7"/>
        <end position="51"/>
    </location>
</feature>
<dbReference type="SMART" id="SM00387">
    <property type="entry name" value="HATPase_c"/>
    <property type="match status" value="1"/>
</dbReference>
<dbReference type="InterPro" id="IPR003594">
    <property type="entry name" value="HATPase_dom"/>
</dbReference>
<dbReference type="PANTHER" id="PTHR43304:SF1">
    <property type="entry name" value="PAC DOMAIN-CONTAINING PROTEIN"/>
    <property type="match status" value="1"/>
</dbReference>
<dbReference type="Pfam" id="PF02518">
    <property type="entry name" value="HATPase_c"/>
    <property type="match status" value="1"/>
</dbReference>
<evidence type="ECO:0000256" key="1">
    <source>
        <dbReference type="ARBA" id="ARBA00000085"/>
    </source>
</evidence>
<gene>
    <name evidence="9" type="ordered locus">Rru_A3296</name>
</gene>
<evidence type="ECO:0000256" key="2">
    <source>
        <dbReference type="ARBA" id="ARBA00012438"/>
    </source>
</evidence>
<dbReference type="PRINTS" id="PR00344">
    <property type="entry name" value="BCTRLSENSOR"/>
</dbReference>
<evidence type="ECO:0000259" key="7">
    <source>
        <dbReference type="PROSITE" id="PS50112"/>
    </source>
</evidence>
<dbReference type="InterPro" id="IPR052162">
    <property type="entry name" value="Sensor_kinase/Photoreceptor"/>
</dbReference>
<feature type="domain" description="Histidine kinase" evidence="6">
    <location>
        <begin position="423"/>
        <end position="648"/>
    </location>
</feature>
<dbReference type="EnsemblBacteria" id="ABC24091">
    <property type="protein sequence ID" value="ABC24091"/>
    <property type="gene ID" value="Rru_A3296"/>
</dbReference>
<evidence type="ECO:0000313" key="9">
    <source>
        <dbReference type="EMBL" id="ABC24091.1"/>
    </source>
</evidence>
<evidence type="ECO:0000256" key="3">
    <source>
        <dbReference type="ARBA" id="ARBA00022553"/>
    </source>
</evidence>
<keyword evidence="5 9" id="KW-0418">Kinase</keyword>
<dbReference type="SUPFAM" id="SSF55874">
    <property type="entry name" value="ATPase domain of HSP90 chaperone/DNA topoisomerase II/histidine kinase"/>
    <property type="match status" value="1"/>
</dbReference>
<dbReference type="GO" id="GO:0006355">
    <property type="term" value="P:regulation of DNA-templated transcription"/>
    <property type="evidence" value="ECO:0007669"/>
    <property type="project" value="InterPro"/>
</dbReference>
<dbReference type="GO" id="GO:0000155">
    <property type="term" value="F:phosphorelay sensor kinase activity"/>
    <property type="evidence" value="ECO:0007669"/>
    <property type="project" value="InterPro"/>
</dbReference>
<dbReference type="EMBL" id="CP000230">
    <property type="protein sequence ID" value="ABC24091.1"/>
    <property type="molecule type" value="Genomic_DNA"/>
</dbReference>
<dbReference type="STRING" id="269796.Rru_A3296"/>
<dbReference type="RefSeq" id="WP_011391044.1">
    <property type="nucleotide sequence ID" value="NC_007643.1"/>
</dbReference>
<feature type="domain" description="PAC" evidence="8">
    <location>
        <begin position="353"/>
        <end position="405"/>
    </location>
</feature>
<dbReference type="HOGENOM" id="CLU_425055_0_0_5"/>
<dbReference type="SUPFAM" id="SSF47384">
    <property type="entry name" value="Homodimeric domain of signal transducing histidine kinase"/>
    <property type="match status" value="1"/>
</dbReference>
<dbReference type="Pfam" id="PF13426">
    <property type="entry name" value="PAS_9"/>
    <property type="match status" value="1"/>
</dbReference>
<comment type="catalytic activity">
    <reaction evidence="1">
        <text>ATP + protein L-histidine = ADP + protein N-phospho-L-histidine.</text>
        <dbReference type="EC" id="2.7.13.3"/>
    </reaction>
</comment>
<evidence type="ECO:0000259" key="8">
    <source>
        <dbReference type="PROSITE" id="PS50113"/>
    </source>
</evidence>
<dbReference type="InterPro" id="IPR000014">
    <property type="entry name" value="PAS"/>
</dbReference>
<dbReference type="SUPFAM" id="SSF55785">
    <property type="entry name" value="PYP-like sensor domain (PAS domain)"/>
    <property type="match status" value="2"/>
</dbReference>
<dbReference type="InterPro" id="IPR013767">
    <property type="entry name" value="PAS_fold"/>
</dbReference>
<dbReference type="InterPro" id="IPR036890">
    <property type="entry name" value="HATPase_C_sf"/>
</dbReference>
<evidence type="ECO:0000313" key="10">
    <source>
        <dbReference type="Proteomes" id="UP000001929"/>
    </source>
</evidence>
<evidence type="ECO:0000256" key="4">
    <source>
        <dbReference type="ARBA" id="ARBA00022679"/>
    </source>
</evidence>
<evidence type="ECO:0000256" key="5">
    <source>
        <dbReference type="ARBA" id="ARBA00022777"/>
    </source>
</evidence>
<dbReference type="InterPro" id="IPR000700">
    <property type="entry name" value="PAS-assoc_C"/>
</dbReference>
<dbReference type="Gene3D" id="1.10.287.130">
    <property type="match status" value="1"/>
</dbReference>
<dbReference type="Pfam" id="PF00989">
    <property type="entry name" value="PAS"/>
    <property type="match status" value="1"/>
</dbReference>
<dbReference type="InterPro" id="IPR004358">
    <property type="entry name" value="Sig_transdc_His_kin-like_C"/>
</dbReference>
<accession>Q2RP54</accession>
<dbReference type="InterPro" id="IPR001610">
    <property type="entry name" value="PAC"/>
</dbReference>
<dbReference type="PROSITE" id="PS50113">
    <property type="entry name" value="PAC"/>
    <property type="match status" value="1"/>
</dbReference>
<dbReference type="SMART" id="SM00388">
    <property type="entry name" value="HisKA"/>
    <property type="match status" value="1"/>
</dbReference>
<evidence type="ECO:0000259" key="6">
    <source>
        <dbReference type="PROSITE" id="PS50109"/>
    </source>
</evidence>
<dbReference type="PATRIC" id="fig|269796.9.peg.3414"/>
<dbReference type="EC" id="2.7.13.3" evidence="2"/>
<dbReference type="Gene3D" id="3.30.450.20">
    <property type="entry name" value="PAS domain"/>
    <property type="match status" value="2"/>
</dbReference>
<dbReference type="InterPro" id="IPR035965">
    <property type="entry name" value="PAS-like_dom_sf"/>
</dbReference>
<dbReference type="PhylomeDB" id="Q2RP54"/>
<dbReference type="NCBIfam" id="TIGR00229">
    <property type="entry name" value="sensory_box"/>
    <property type="match status" value="2"/>
</dbReference>
<organism evidence="9 10">
    <name type="scientific">Rhodospirillum rubrum (strain ATCC 11170 / ATH 1.1.1 / DSM 467 / LMG 4362 / NCIMB 8255 / S1)</name>
    <dbReference type="NCBI Taxonomy" id="269796"/>
    <lineage>
        <taxon>Bacteria</taxon>
        <taxon>Pseudomonadati</taxon>
        <taxon>Pseudomonadota</taxon>
        <taxon>Alphaproteobacteria</taxon>
        <taxon>Rhodospirillales</taxon>
        <taxon>Rhodospirillaceae</taxon>
        <taxon>Rhodospirillum</taxon>
    </lineage>
</organism>
<dbReference type="CDD" id="cd00130">
    <property type="entry name" value="PAS"/>
    <property type="match status" value="2"/>
</dbReference>
<sequence>MDTSPSIDQDFRTLVEVATDAIMVIGGDGTILYANDAAGELFGHRPADLLGLPFGHPAIHGQISELDIHGRDRRRVAEMRVSSVHWEGEASHVIILRDVSDRVRMAASLRDRLAFEQLLLEISATFARARSSERQTASAQALGLFCDYVRAEQAFLLARTETGAFEIIAFYPAGERGNDRALSPALGEEVEACLRDNRVQALVGTTLAASGDGRTDDSARWIGILPLTDGEEGFGALCLMRATPPGFGAAAYDLESLRPAPTLFLDALRRMRLEDLLTRAMVKQASVFRQLVEGLCLVRGRRVVQANQALADMMGYQVDDMPGLETKAFFATEESYEAVGEKGYQDVREGRLYSAEHLFKRRTGERFWGELKGAPVEGEDNADGESVWVLRDITDLREAAARKQQLIDELSRSNAELERFAFIASHDLKEPVRMVASYVNLLSKRYGNSFDGEGREFLNFALEGARRIHQMIEGILDYARIEASSPDLDAVALEGPLDRALASLADTLRDSEARITVQRPLPTVLAVPSEMERVFVNLIGNAVKFAKPDQSPHIDIMVETCPSPPKGKDQGSPLCHITIRDAGIGIPEAAREKVFDIFWRLHGREKYDGTGLGLAIVKRIIDRRGGRIWIESREGTGTTIHILQPLAPSP</sequence>
<dbReference type="PANTHER" id="PTHR43304">
    <property type="entry name" value="PHYTOCHROME-LIKE PROTEIN CPH1"/>
    <property type="match status" value="1"/>
</dbReference>
<dbReference type="KEGG" id="rru:Rru_A3296"/>
<dbReference type="AlphaFoldDB" id="Q2RP54"/>
<dbReference type="InterPro" id="IPR036097">
    <property type="entry name" value="HisK_dim/P_sf"/>
</dbReference>
<name>Q2RP54_RHORT</name>
<dbReference type="Proteomes" id="UP000001929">
    <property type="component" value="Chromosome"/>
</dbReference>
<dbReference type="SMART" id="SM00086">
    <property type="entry name" value="PAC"/>
    <property type="match status" value="2"/>
</dbReference>
<keyword evidence="3" id="KW-0597">Phosphoprotein</keyword>
<dbReference type="eggNOG" id="COG4251">
    <property type="taxonomic scope" value="Bacteria"/>
</dbReference>
<dbReference type="PROSITE" id="PS50112">
    <property type="entry name" value="PAS"/>
    <property type="match status" value="1"/>
</dbReference>
<keyword evidence="10" id="KW-1185">Reference proteome</keyword>
<dbReference type="InterPro" id="IPR003661">
    <property type="entry name" value="HisK_dim/P_dom"/>
</dbReference>
<proteinExistence type="predicted"/>
<dbReference type="PROSITE" id="PS50109">
    <property type="entry name" value="HIS_KIN"/>
    <property type="match status" value="1"/>
</dbReference>
<protein>
    <recommendedName>
        <fullName evidence="2">histidine kinase</fullName>
        <ecNumber evidence="2">2.7.13.3</ecNumber>
    </recommendedName>
</protein>
<dbReference type="SMR" id="Q2RP54"/>
<dbReference type="SMART" id="SM00091">
    <property type="entry name" value="PAS"/>
    <property type="match status" value="2"/>
</dbReference>
<dbReference type="Pfam" id="PF00512">
    <property type="entry name" value="HisKA"/>
    <property type="match status" value="1"/>
</dbReference>
<dbReference type="Gene3D" id="3.30.565.10">
    <property type="entry name" value="Histidine kinase-like ATPase, C-terminal domain"/>
    <property type="match status" value="1"/>
</dbReference>
<dbReference type="InterPro" id="IPR005467">
    <property type="entry name" value="His_kinase_dom"/>
</dbReference>
<dbReference type="CDD" id="cd00082">
    <property type="entry name" value="HisKA"/>
    <property type="match status" value="1"/>
</dbReference>
<reference evidence="9 10" key="1">
    <citation type="journal article" date="2011" name="Stand. Genomic Sci.">
        <title>Complete genome sequence of Rhodospirillum rubrum type strain (S1).</title>
        <authorList>
            <person name="Munk A.C."/>
            <person name="Copeland A."/>
            <person name="Lucas S."/>
            <person name="Lapidus A."/>
            <person name="Del Rio T.G."/>
            <person name="Barry K."/>
            <person name="Detter J.C."/>
            <person name="Hammon N."/>
            <person name="Israni S."/>
            <person name="Pitluck S."/>
            <person name="Brettin T."/>
            <person name="Bruce D."/>
            <person name="Han C."/>
            <person name="Tapia R."/>
            <person name="Gilna P."/>
            <person name="Schmutz J."/>
            <person name="Larimer F."/>
            <person name="Land M."/>
            <person name="Kyrpides N.C."/>
            <person name="Mavromatis K."/>
            <person name="Richardson P."/>
            <person name="Rohde M."/>
            <person name="Goker M."/>
            <person name="Klenk H.P."/>
            <person name="Zhang Y."/>
            <person name="Roberts G.P."/>
            <person name="Reslewic S."/>
            <person name="Schwartz D.C."/>
        </authorList>
    </citation>
    <scope>NUCLEOTIDE SEQUENCE [LARGE SCALE GENOMIC DNA]</scope>
    <source>
        <strain evidence="10">ATCC 11170 / ATH 1.1.1 / DSM 467 / LMG 4362 / NCIMB 8255 / S1</strain>
    </source>
</reference>